<evidence type="ECO:0000313" key="9">
    <source>
        <dbReference type="Proteomes" id="UP000366945"/>
    </source>
</evidence>
<dbReference type="RefSeq" id="WP_150681363.1">
    <property type="nucleotide sequence ID" value="NZ_CABPSK010000004.1"/>
</dbReference>
<gene>
    <name evidence="8" type="ORF">PPN31114_04137</name>
</gene>
<evidence type="ECO:0000256" key="5">
    <source>
        <dbReference type="ARBA" id="ARBA00023136"/>
    </source>
</evidence>
<dbReference type="Pfam" id="PF02653">
    <property type="entry name" value="BPD_transp_2"/>
    <property type="match status" value="1"/>
</dbReference>
<feature type="transmembrane region" description="Helical" evidence="7">
    <location>
        <begin position="7"/>
        <end position="29"/>
    </location>
</feature>
<dbReference type="Proteomes" id="UP000366945">
    <property type="component" value="Unassembled WGS sequence"/>
</dbReference>
<evidence type="ECO:0000256" key="2">
    <source>
        <dbReference type="ARBA" id="ARBA00022475"/>
    </source>
</evidence>
<feature type="transmembrane region" description="Helical" evidence="7">
    <location>
        <begin position="110"/>
        <end position="136"/>
    </location>
</feature>
<keyword evidence="2" id="KW-1003">Cell membrane</keyword>
<dbReference type="GO" id="GO:0005886">
    <property type="term" value="C:plasma membrane"/>
    <property type="evidence" value="ECO:0007669"/>
    <property type="project" value="UniProtKB-SubCell"/>
</dbReference>
<feature type="transmembrane region" description="Helical" evidence="7">
    <location>
        <begin position="245"/>
        <end position="268"/>
    </location>
</feature>
<dbReference type="GeneID" id="300406128"/>
<reference evidence="8 9" key="1">
    <citation type="submission" date="2019-08" db="EMBL/GenBank/DDBJ databases">
        <authorList>
            <person name="Peeters C."/>
        </authorList>
    </citation>
    <scope>NUCLEOTIDE SEQUENCE [LARGE SCALE GENOMIC DNA]</scope>
    <source>
        <strain evidence="8 9">LMG 31114</strain>
    </source>
</reference>
<evidence type="ECO:0000256" key="1">
    <source>
        <dbReference type="ARBA" id="ARBA00004651"/>
    </source>
</evidence>
<dbReference type="PANTHER" id="PTHR30482">
    <property type="entry name" value="HIGH-AFFINITY BRANCHED-CHAIN AMINO ACID TRANSPORT SYSTEM PERMEASE"/>
    <property type="match status" value="1"/>
</dbReference>
<evidence type="ECO:0000256" key="7">
    <source>
        <dbReference type="SAM" id="Phobius"/>
    </source>
</evidence>
<evidence type="ECO:0000256" key="3">
    <source>
        <dbReference type="ARBA" id="ARBA00022692"/>
    </source>
</evidence>
<dbReference type="GO" id="GO:0015658">
    <property type="term" value="F:branched-chain amino acid transmembrane transporter activity"/>
    <property type="evidence" value="ECO:0007669"/>
    <property type="project" value="InterPro"/>
</dbReference>
<sequence length="349" mass="36568">MKDLRLIVLFGVVVAGLLVTLQSGVWLSFLMMTLYTVLLSQSWNILGGFGGQLSFGHALFFGVGAYAQAIAQLQWGWNPWLAMPFAIAMGTLVAVVVGAVTFRYGLKGSYFALVTLAFAEVFRILAVSLPFTGAGVGLMVPLHQSAGNLQFASPRGYAFVLLTFVMGALLVTAWLRHSRFGAWLQAVRDNESAARAVGVNPLRVKLGAIALSGAFMSAAGVCYVQMFQYIDAGIAFGSTISVEALVGVIVGGLGTLWGPVLGAAALYTLGELTRNLFGELPGLSMVIYGAVLILIVMFLPRGITGAGASVRRALGMGKEGSAKSPADGTFRASDNSVGSVAASKEKARV</sequence>
<name>A0A5E4XWJ9_9BURK</name>
<organism evidence="8 9">
    <name type="scientific">Pandoraea pneumonica</name>
    <dbReference type="NCBI Taxonomy" id="2508299"/>
    <lineage>
        <taxon>Bacteria</taxon>
        <taxon>Pseudomonadati</taxon>
        <taxon>Pseudomonadota</taxon>
        <taxon>Betaproteobacteria</taxon>
        <taxon>Burkholderiales</taxon>
        <taxon>Burkholderiaceae</taxon>
        <taxon>Pandoraea</taxon>
    </lineage>
</organism>
<feature type="region of interest" description="Disordered" evidence="6">
    <location>
        <begin position="319"/>
        <end position="349"/>
    </location>
</feature>
<keyword evidence="4 7" id="KW-1133">Transmembrane helix</keyword>
<feature type="transmembrane region" description="Helical" evidence="7">
    <location>
        <begin position="157"/>
        <end position="175"/>
    </location>
</feature>
<dbReference type="CDD" id="cd06581">
    <property type="entry name" value="TM_PBP1_LivM_like"/>
    <property type="match status" value="1"/>
</dbReference>
<dbReference type="OrthoDB" id="9814461at2"/>
<evidence type="ECO:0000256" key="4">
    <source>
        <dbReference type="ARBA" id="ARBA00022989"/>
    </source>
</evidence>
<comment type="subcellular location">
    <subcellularLocation>
        <location evidence="1">Cell membrane</location>
        <topology evidence="1">Multi-pass membrane protein</topology>
    </subcellularLocation>
</comment>
<dbReference type="PANTHER" id="PTHR30482:SF10">
    <property type="entry name" value="HIGH-AFFINITY BRANCHED-CHAIN AMINO ACID TRANSPORT PROTEIN BRAE"/>
    <property type="match status" value="1"/>
</dbReference>
<keyword evidence="3 7" id="KW-0812">Transmembrane</keyword>
<evidence type="ECO:0000313" key="8">
    <source>
        <dbReference type="EMBL" id="VVE40710.1"/>
    </source>
</evidence>
<feature type="transmembrane region" description="Helical" evidence="7">
    <location>
        <begin position="49"/>
        <end position="69"/>
    </location>
</feature>
<dbReference type="InterPro" id="IPR043428">
    <property type="entry name" value="LivM-like"/>
</dbReference>
<feature type="transmembrane region" description="Helical" evidence="7">
    <location>
        <begin position="280"/>
        <end position="299"/>
    </location>
</feature>
<feature type="transmembrane region" description="Helical" evidence="7">
    <location>
        <begin position="206"/>
        <end position="224"/>
    </location>
</feature>
<evidence type="ECO:0000256" key="6">
    <source>
        <dbReference type="SAM" id="MobiDB-lite"/>
    </source>
</evidence>
<dbReference type="EMBL" id="CABPSK010000004">
    <property type="protein sequence ID" value="VVE40710.1"/>
    <property type="molecule type" value="Genomic_DNA"/>
</dbReference>
<protein>
    <submittedName>
        <fullName evidence="8">ABC transporter permease</fullName>
    </submittedName>
</protein>
<keyword evidence="5 7" id="KW-0472">Membrane</keyword>
<proteinExistence type="predicted"/>
<keyword evidence="9" id="KW-1185">Reference proteome</keyword>
<accession>A0A5E4XWJ9</accession>
<dbReference type="AlphaFoldDB" id="A0A5E4XWJ9"/>
<feature type="transmembrane region" description="Helical" evidence="7">
    <location>
        <begin position="81"/>
        <end position="104"/>
    </location>
</feature>
<dbReference type="InterPro" id="IPR001851">
    <property type="entry name" value="ABC_transp_permease"/>
</dbReference>